<feature type="domain" description="Core-binding (CB)" evidence="5">
    <location>
        <begin position="72"/>
        <end position="171"/>
    </location>
</feature>
<evidence type="ECO:0000259" key="4">
    <source>
        <dbReference type="PROSITE" id="PS51898"/>
    </source>
</evidence>
<dbReference type="CDD" id="cd01189">
    <property type="entry name" value="INT_ICEBs1_C_like"/>
    <property type="match status" value="1"/>
</dbReference>
<accession>A0A3S4CZ34</accession>
<reference evidence="7" key="1">
    <citation type="submission" date="2018-02" db="EMBL/GenBank/DDBJ databases">
        <authorList>
            <person name="Seth-Smith MB H."/>
            <person name="Seth-Smith H."/>
        </authorList>
    </citation>
    <scope>NUCLEOTIDE SEQUENCE [LARGE SCALE GENOMIC DNA]</scope>
</reference>
<dbReference type="PANTHER" id="PTHR30349">
    <property type="entry name" value="PHAGE INTEGRASE-RELATED"/>
    <property type="match status" value="1"/>
</dbReference>
<sequence>MTRAARNNLPPQIKRRELPSGAVRYEVIADVAREGTRHQTRKRFARLADAKDHLAGLQGDVVRGVHVRRSALSMQQAVEAWLSGQRLRPKTRSAYITALRPAVDALGAKPVQQITKSDIETVVRSLVEGTSETGTWNAPTKLKGKKTRSAWAATSINPMLARLRSVWQDLVDQGVVSRNVPALVRPLPTVKPEMHTLSVKQVETLFANMSGQRLELFVHLALLGLRRGEIAALRWSGIDLDSTPPTLAVAANRVAVSGGAAESDPKTDAGRRVLPVPDELLPILRRARQRSREEQLAAGSKWIGQGHVVADEFGSPYHPDTLYKYWSRTLKAAGLRHVRLHDARHSCATLMHQRGVPLAVIAAWLGHTDASFTLRTYAHSSPSMLAEAAVTLGGLVTSRDTSDEPKPNTPTG</sequence>
<evidence type="ECO:0000259" key="5">
    <source>
        <dbReference type="PROSITE" id="PS51900"/>
    </source>
</evidence>
<dbReference type="KEGG" id="mbai:MB901379_04234"/>
<evidence type="ECO:0000256" key="1">
    <source>
        <dbReference type="ARBA" id="ARBA00023125"/>
    </source>
</evidence>
<dbReference type="OrthoDB" id="4326943at2"/>
<dbReference type="InterPro" id="IPR013762">
    <property type="entry name" value="Integrase-like_cat_sf"/>
</dbReference>
<proteinExistence type="predicted"/>
<gene>
    <name evidence="6" type="ORF">MB901379_04234</name>
</gene>
<dbReference type="InterPro" id="IPR010998">
    <property type="entry name" value="Integrase_recombinase_N"/>
</dbReference>
<feature type="domain" description="Tyr recombinase" evidence="4">
    <location>
        <begin position="192"/>
        <end position="390"/>
    </location>
</feature>
<dbReference type="GO" id="GO:0003677">
    <property type="term" value="F:DNA binding"/>
    <property type="evidence" value="ECO:0007669"/>
    <property type="project" value="UniProtKB-UniRule"/>
</dbReference>
<dbReference type="Pfam" id="PF00589">
    <property type="entry name" value="Phage_integrase"/>
    <property type="match status" value="1"/>
</dbReference>
<dbReference type="RefSeq" id="WP_158018280.1">
    <property type="nucleotide sequence ID" value="NZ_CBCSKE010000065.1"/>
</dbReference>
<protein>
    <submittedName>
        <fullName evidence="6">Prophage phiRv2 integrase</fullName>
    </submittedName>
</protein>
<dbReference type="PROSITE" id="PS51900">
    <property type="entry name" value="CB"/>
    <property type="match status" value="1"/>
</dbReference>
<dbReference type="PANTHER" id="PTHR30349:SF91">
    <property type="entry name" value="INTA PROTEIN"/>
    <property type="match status" value="1"/>
</dbReference>
<evidence type="ECO:0000256" key="2">
    <source>
        <dbReference type="ARBA" id="ARBA00023172"/>
    </source>
</evidence>
<evidence type="ECO:0000313" key="7">
    <source>
        <dbReference type="Proteomes" id="UP000269998"/>
    </source>
</evidence>
<evidence type="ECO:0000256" key="3">
    <source>
        <dbReference type="PROSITE-ProRule" id="PRU01248"/>
    </source>
</evidence>
<keyword evidence="7" id="KW-1185">Reference proteome</keyword>
<keyword evidence="1 3" id="KW-0238">DNA-binding</keyword>
<dbReference type="InterPro" id="IPR050090">
    <property type="entry name" value="Tyrosine_recombinase_XerCD"/>
</dbReference>
<dbReference type="InterPro" id="IPR044068">
    <property type="entry name" value="CB"/>
</dbReference>
<dbReference type="Gene3D" id="1.10.443.10">
    <property type="entry name" value="Intergrase catalytic core"/>
    <property type="match status" value="1"/>
</dbReference>
<name>A0A3S4CZ34_9MYCO</name>
<dbReference type="InterPro" id="IPR011010">
    <property type="entry name" value="DNA_brk_join_enz"/>
</dbReference>
<dbReference type="EMBL" id="LR130759">
    <property type="protein sequence ID" value="VDM90632.1"/>
    <property type="molecule type" value="Genomic_DNA"/>
</dbReference>
<dbReference type="InterPro" id="IPR002104">
    <property type="entry name" value="Integrase_catalytic"/>
</dbReference>
<evidence type="ECO:0000313" key="6">
    <source>
        <dbReference type="EMBL" id="VDM90632.1"/>
    </source>
</evidence>
<dbReference type="GO" id="GO:0006310">
    <property type="term" value="P:DNA recombination"/>
    <property type="evidence" value="ECO:0007669"/>
    <property type="project" value="UniProtKB-KW"/>
</dbReference>
<dbReference type="GO" id="GO:0015074">
    <property type="term" value="P:DNA integration"/>
    <property type="evidence" value="ECO:0007669"/>
    <property type="project" value="InterPro"/>
</dbReference>
<organism evidence="6 7">
    <name type="scientific">Mycobacterium basiliense</name>
    <dbReference type="NCBI Taxonomy" id="2094119"/>
    <lineage>
        <taxon>Bacteria</taxon>
        <taxon>Bacillati</taxon>
        <taxon>Actinomycetota</taxon>
        <taxon>Actinomycetes</taxon>
        <taxon>Mycobacteriales</taxon>
        <taxon>Mycobacteriaceae</taxon>
        <taxon>Mycobacterium</taxon>
    </lineage>
</organism>
<keyword evidence="2" id="KW-0233">DNA recombination</keyword>
<dbReference type="PROSITE" id="PS51898">
    <property type="entry name" value="TYR_RECOMBINASE"/>
    <property type="match status" value="1"/>
</dbReference>
<dbReference type="Gene3D" id="1.10.150.130">
    <property type="match status" value="1"/>
</dbReference>
<dbReference type="AlphaFoldDB" id="A0A3S4CZ34"/>
<dbReference type="Proteomes" id="UP000269998">
    <property type="component" value="Chromosome"/>
</dbReference>
<dbReference type="SUPFAM" id="SSF56349">
    <property type="entry name" value="DNA breaking-rejoining enzymes"/>
    <property type="match status" value="1"/>
</dbReference>